<dbReference type="PANTHER" id="PTHR23155">
    <property type="entry name" value="DISEASE RESISTANCE PROTEIN RP"/>
    <property type="match status" value="1"/>
</dbReference>
<evidence type="ECO:0000259" key="9">
    <source>
        <dbReference type="Pfam" id="PF23598"/>
    </source>
</evidence>
<evidence type="ECO:0000256" key="3">
    <source>
        <dbReference type="ARBA" id="ARBA00022737"/>
    </source>
</evidence>
<comment type="caution">
    <text evidence="10">The sequence shown here is derived from an EMBL/GenBank/DDBJ whole genome shotgun (WGS) entry which is preliminary data.</text>
</comment>
<feature type="domain" description="NB-ARC" evidence="6">
    <location>
        <begin position="172"/>
        <end position="334"/>
    </location>
</feature>
<dbReference type="EMBL" id="JAMFTS010000005">
    <property type="protein sequence ID" value="KAJ4745044.1"/>
    <property type="molecule type" value="Genomic_DNA"/>
</dbReference>
<dbReference type="GO" id="GO:0042742">
    <property type="term" value="P:defense response to bacterium"/>
    <property type="evidence" value="ECO:0007669"/>
    <property type="project" value="UniProtKB-ARBA"/>
</dbReference>
<dbReference type="Pfam" id="PF00931">
    <property type="entry name" value="NB-ARC"/>
    <property type="match status" value="1"/>
</dbReference>
<keyword evidence="2" id="KW-0433">Leucine-rich repeat</keyword>
<feature type="domain" description="Disease resistance protein winged helix" evidence="8">
    <location>
        <begin position="423"/>
        <end position="493"/>
    </location>
</feature>
<name>A0AAV8BQQ3_9POAL</name>
<dbReference type="SUPFAM" id="SSF52540">
    <property type="entry name" value="P-loop containing nucleoside triphosphate hydrolases"/>
    <property type="match status" value="1"/>
</dbReference>
<dbReference type="Gene3D" id="1.20.5.4130">
    <property type="match status" value="1"/>
</dbReference>
<evidence type="ECO:0000256" key="1">
    <source>
        <dbReference type="ARBA" id="ARBA00008894"/>
    </source>
</evidence>
<dbReference type="Proteomes" id="UP001140206">
    <property type="component" value="Chromosome 5"/>
</dbReference>
<comment type="similarity">
    <text evidence="1">Belongs to the disease resistance NB-LRR family.</text>
</comment>
<evidence type="ECO:0000256" key="4">
    <source>
        <dbReference type="ARBA" id="ARBA00022741"/>
    </source>
</evidence>
<feature type="domain" description="Disease resistance R13L4/SHOC-2-like LRR" evidence="9">
    <location>
        <begin position="549"/>
        <end position="833"/>
    </location>
</feature>
<keyword evidence="11" id="KW-1185">Reference proteome</keyword>
<dbReference type="InterPro" id="IPR027417">
    <property type="entry name" value="P-loop_NTPase"/>
</dbReference>
<evidence type="ECO:0000313" key="11">
    <source>
        <dbReference type="Proteomes" id="UP001140206"/>
    </source>
</evidence>
<reference evidence="10" key="1">
    <citation type="submission" date="2022-08" db="EMBL/GenBank/DDBJ databases">
        <authorList>
            <person name="Marques A."/>
        </authorList>
    </citation>
    <scope>NUCLEOTIDE SEQUENCE</scope>
    <source>
        <strain evidence="10">RhyPub2mFocal</strain>
        <tissue evidence="10">Leaves</tissue>
    </source>
</reference>
<keyword evidence="3" id="KW-0677">Repeat</keyword>
<dbReference type="GO" id="GO:0043531">
    <property type="term" value="F:ADP binding"/>
    <property type="evidence" value="ECO:0007669"/>
    <property type="project" value="InterPro"/>
</dbReference>
<accession>A0AAV8BQQ3</accession>
<dbReference type="FunFam" id="1.10.10.10:FF:000322">
    <property type="entry name" value="Probable disease resistance protein At1g63360"/>
    <property type="match status" value="1"/>
</dbReference>
<dbReference type="InterPro" id="IPR055414">
    <property type="entry name" value="LRR_R13L4/SHOC2-like"/>
</dbReference>
<dbReference type="PANTHER" id="PTHR23155:SF1205">
    <property type="entry name" value="DISEASE RESISTANCE PROTEIN RPM1"/>
    <property type="match status" value="1"/>
</dbReference>
<dbReference type="Gene3D" id="3.40.50.300">
    <property type="entry name" value="P-loop containing nucleotide triphosphate hydrolases"/>
    <property type="match status" value="1"/>
</dbReference>
<dbReference type="CDD" id="cd14798">
    <property type="entry name" value="RX-CC_like"/>
    <property type="match status" value="1"/>
</dbReference>
<keyword evidence="5" id="KW-0611">Plant defense</keyword>
<dbReference type="InterPro" id="IPR042197">
    <property type="entry name" value="Apaf_helical"/>
</dbReference>
<dbReference type="PRINTS" id="PR00364">
    <property type="entry name" value="DISEASERSIST"/>
</dbReference>
<sequence>MAMAAVNFVLVKIEETILKEGELLGGVGVDVNWLKRELRHIQCFLCDADSKCRRGDARAVNWLNEVRDVAYRINDAIDIFLVESNRQKDLSFKEKLKRMWREPKELHKLAIELGNLKKMFEGIMERRINYGIELAQDIMGRSDTYMNMMPYRRTTYQNVDETQVVGLDADRNKILELLRDEKMRRRAVITIVGPGGIGKTTLACMVYKSAMRDFEYHIMLPVSQQFSQKDLLLKMVTKFDYNVPDITETDELILKLREKLGRSKYLIILDDVWNDGLCHLLLEDILPDSKNGSRVLMTSRSIYVAISADCRMSLYKLDFLNDKESRDLLFKKTFFYQELDEEYPNDLLEIADALSKRCKGLPLALIVLGGILSTKDHTYIAWERVLRTMNWQLDGRDCMDVLAMSYDDMSFDLKICFLYLAFFPEDYKISSKRLIKMWIAEGFIPHGGKKSMEEIAEDYLEELLQRNMVEASSRYSNGSIRECRVPGLLYDLAMHKAEQENFVTILPKSQHINHPDRAAYRASLQSCNSQLFKYVRRNAHSLLFFLPKDLPEFNEFRLLKVLEIIVDVDIPGERSLMVMGLDRLFHLKYLGIRDWRGRLTIPVRSLGSLKNLETLDLQVLGIGLTIPLGLWAADKLWHAQYNDIIFEALPPNTEFTNLQTLKWVTFDDKPWSIDNIPRLPNLRSLGLWGYSNWDVVVHLLETLVLLISLEIRGSPIPNEIVYPKMLPNYENLQTLSLDGKWSPDVILEASSFPAHLIKLTLWGSNLLQDPMEELGKLTYLMVLKLRGKLYRGKQMICQAGFPELRRLVLDLMDVEVFKVAEGVMPNLKYLKKNRTTKVEMPPELKHLTDD</sequence>
<gene>
    <name evidence="10" type="ORF">LUZ62_079449</name>
</gene>
<proteinExistence type="inferred from homology"/>
<dbReference type="AlphaFoldDB" id="A0AAV8BQQ3"/>
<dbReference type="InterPro" id="IPR058922">
    <property type="entry name" value="WHD_DRP"/>
</dbReference>
<evidence type="ECO:0000259" key="6">
    <source>
        <dbReference type="Pfam" id="PF00931"/>
    </source>
</evidence>
<dbReference type="GO" id="GO:0002758">
    <property type="term" value="P:innate immune response-activating signaling pathway"/>
    <property type="evidence" value="ECO:0007669"/>
    <property type="project" value="UniProtKB-ARBA"/>
</dbReference>
<evidence type="ECO:0000259" key="8">
    <source>
        <dbReference type="Pfam" id="PF23559"/>
    </source>
</evidence>
<evidence type="ECO:0000259" key="7">
    <source>
        <dbReference type="Pfam" id="PF18052"/>
    </source>
</evidence>
<dbReference type="InterPro" id="IPR002182">
    <property type="entry name" value="NB-ARC"/>
</dbReference>
<protein>
    <submittedName>
        <fullName evidence="10">Disease resistance family protein</fullName>
    </submittedName>
</protein>
<organism evidence="10 11">
    <name type="scientific">Rhynchospora pubera</name>
    <dbReference type="NCBI Taxonomy" id="906938"/>
    <lineage>
        <taxon>Eukaryota</taxon>
        <taxon>Viridiplantae</taxon>
        <taxon>Streptophyta</taxon>
        <taxon>Embryophyta</taxon>
        <taxon>Tracheophyta</taxon>
        <taxon>Spermatophyta</taxon>
        <taxon>Magnoliopsida</taxon>
        <taxon>Liliopsida</taxon>
        <taxon>Poales</taxon>
        <taxon>Cyperaceae</taxon>
        <taxon>Cyperoideae</taxon>
        <taxon>Rhynchosporeae</taxon>
        <taxon>Rhynchospora</taxon>
    </lineage>
</organism>
<keyword evidence="4" id="KW-0547">Nucleotide-binding</keyword>
<evidence type="ECO:0000256" key="2">
    <source>
        <dbReference type="ARBA" id="ARBA00022614"/>
    </source>
</evidence>
<dbReference type="InterPro" id="IPR036388">
    <property type="entry name" value="WH-like_DNA-bd_sf"/>
</dbReference>
<dbReference type="Pfam" id="PF23559">
    <property type="entry name" value="WHD_DRP"/>
    <property type="match status" value="1"/>
</dbReference>
<evidence type="ECO:0000256" key="5">
    <source>
        <dbReference type="ARBA" id="ARBA00022821"/>
    </source>
</evidence>
<dbReference type="InterPro" id="IPR038005">
    <property type="entry name" value="RX-like_CC"/>
</dbReference>
<dbReference type="Gene3D" id="1.10.10.10">
    <property type="entry name" value="Winged helix-like DNA-binding domain superfamily/Winged helix DNA-binding domain"/>
    <property type="match status" value="1"/>
</dbReference>
<dbReference type="InterPro" id="IPR041118">
    <property type="entry name" value="Rx_N"/>
</dbReference>
<dbReference type="Pfam" id="PF18052">
    <property type="entry name" value="Rx_N"/>
    <property type="match status" value="1"/>
</dbReference>
<evidence type="ECO:0000313" key="10">
    <source>
        <dbReference type="EMBL" id="KAJ4745044.1"/>
    </source>
</evidence>
<feature type="domain" description="Disease resistance N-terminal" evidence="7">
    <location>
        <begin position="5"/>
        <end position="93"/>
    </location>
</feature>
<dbReference type="Pfam" id="PF23598">
    <property type="entry name" value="LRR_14"/>
    <property type="match status" value="1"/>
</dbReference>
<dbReference type="Gene3D" id="3.80.10.10">
    <property type="entry name" value="Ribonuclease Inhibitor"/>
    <property type="match status" value="1"/>
</dbReference>
<dbReference type="InterPro" id="IPR044974">
    <property type="entry name" value="Disease_R_plants"/>
</dbReference>
<dbReference type="InterPro" id="IPR032675">
    <property type="entry name" value="LRR_dom_sf"/>
</dbReference>
<dbReference type="GO" id="GO:0009626">
    <property type="term" value="P:plant-type hypersensitive response"/>
    <property type="evidence" value="ECO:0007669"/>
    <property type="project" value="UniProtKB-ARBA"/>
</dbReference>
<dbReference type="Gene3D" id="1.10.8.430">
    <property type="entry name" value="Helical domain of apoptotic protease-activating factors"/>
    <property type="match status" value="1"/>
</dbReference>
<dbReference type="SUPFAM" id="SSF52058">
    <property type="entry name" value="L domain-like"/>
    <property type="match status" value="1"/>
</dbReference>